<dbReference type="SMART" id="SM00181">
    <property type="entry name" value="EGF"/>
    <property type="match status" value="18"/>
</dbReference>
<evidence type="ECO:0000256" key="4">
    <source>
        <dbReference type="ARBA" id="ARBA00022530"/>
    </source>
</evidence>
<feature type="compositionally biased region" description="Polar residues" evidence="12">
    <location>
        <begin position="1139"/>
        <end position="1148"/>
    </location>
</feature>
<keyword evidence="11" id="KW-0175">Coiled coil</keyword>
<dbReference type="OrthoDB" id="6130531at2759"/>
<dbReference type="PROSITE" id="PS50853">
    <property type="entry name" value="FN3"/>
    <property type="match status" value="5"/>
</dbReference>
<keyword evidence="9" id="KW-0325">Glycoprotein</keyword>
<dbReference type="SMART" id="SM00060">
    <property type="entry name" value="FN3"/>
    <property type="match status" value="5"/>
</dbReference>
<dbReference type="InterPro" id="IPR013783">
    <property type="entry name" value="Ig-like_fold"/>
</dbReference>
<feature type="compositionally biased region" description="Polar residues" evidence="12">
    <location>
        <begin position="1742"/>
        <end position="1765"/>
    </location>
</feature>
<feature type="domain" description="EGF-like" evidence="14">
    <location>
        <begin position="157"/>
        <end position="188"/>
    </location>
</feature>
<dbReference type="PROSITE" id="PS50026">
    <property type="entry name" value="EGF_3"/>
    <property type="match status" value="1"/>
</dbReference>
<protein>
    <submittedName>
        <fullName evidence="18">Tenascin isoform X1</fullName>
    </submittedName>
</protein>
<reference evidence="18" key="2">
    <citation type="submission" date="2025-08" db="UniProtKB">
        <authorList>
            <consortium name="RefSeq"/>
        </authorList>
    </citation>
    <scope>IDENTIFICATION</scope>
    <source>
        <tissue evidence="18">Blood</tissue>
    </source>
</reference>
<dbReference type="Gene3D" id="2.60.40.10">
    <property type="entry name" value="Immunoglobulins"/>
    <property type="match status" value="6"/>
</dbReference>
<dbReference type="InterPro" id="IPR020837">
    <property type="entry name" value="Fibrinogen_CS"/>
</dbReference>
<comment type="caution">
    <text evidence="10">Lacks conserved residue(s) required for the propagation of feature annotation.</text>
</comment>
<feature type="compositionally biased region" description="Basic and acidic residues" evidence="12">
    <location>
        <begin position="1571"/>
        <end position="1635"/>
    </location>
</feature>
<feature type="domain" description="Fibronectin type-III" evidence="15">
    <location>
        <begin position="2146"/>
        <end position="2235"/>
    </location>
</feature>
<feature type="region of interest" description="Disordered" evidence="12">
    <location>
        <begin position="943"/>
        <end position="1052"/>
    </location>
</feature>
<sequence length="2454" mass="268631">MPFLLHLILFLIPSPALLSHSASVPAESQTVKMVISERCVSNPDMVEGQEVDLTPGSPLVLTHRIRLVPGTASGSCCQSEFAALRERLEVLEREVSELREKCGGLEGGCCTSQQSKGAGCTTVRPPTDECLNDCNDQGRCEDGKCVCYPGFSGPDCSVPDCPGDCSNKGKCVNGKCVCDPGFTGPNCSVRTCPKNCSSHGRCVNGRCVCDAGFTGPDCSTAQCPGNCNNKGRCVNGKCVCNTGFTGSDCSERSCPGNCNNKGRCVNGKCVCNTGFTGPDCSEQSCPGNCKNKGRCVDGKCVCDEGFTGLDCSERSCPGNCNNKGRCVNGKCVCNTGFTGPDCSERSCPRNCNNKGRCVNGKCVCDEGFTGPDCSERSCPRNCNNKGRCVNGKCVCDEGFTGPDCSERSCPRNCNNKGRCVNGKCVCDEGFTGPDCSERSCPRNCNNKGRCVNGKCVCDTGFTGLDCSERSCPGNCNNKGRCVNGKCVCDTGFTGPDCSERSCPGNCNNKGRCVDGKCVCDTGFTGQDCSERSCPGNCNNKGRCVDGKCVCNTGFTGPDCSERSCPGNCNNKGRCVDGKCVCDEGFTGPDCSERSCPGNCNNKGRCVDGNCVCNTGFTGPDCSERSCPGNCNNKGRCVNGQCVCEVGFTGQDCSTKTCPNNCSNRGRCVNGKCVCNPGFAMPDCSECKDGLTGPDCATALIAVSHLSTRNITESSVTLFWTPPVVQYNTYRITFISEKESDQKITSTVNGGFSTYTQVGLAPGQRYTVTITGEKDGKMGAKTTTTFQTLISGPKNLQVVKTSTTSVIVQWEEAQGDIDRYTLSISPNQTDGSGKGSQEMRLPPGRDSAQIDGLEPGRLYDISLVAERGGTLSLPATVQATPDRLEVFRDEVRPKLQDGRFEENPIKEDLEKETQEENEVVHQQEEGVIETATFLDHPKRMSIEEVEAGTTPSPSLPLARTRVQPSLVPSETKDQAKNMRQTLSRDRHHTKTALQFPPPSKQRYSGRPKLSGSSTSSINRRQPTTSISSVSSSQVPEYKNPVGHVSSVQSSHPLAVEKETLKRKTIASQESQPDDQGFLTESVHGLNRDSLVTNLPESTTETESTNGDKFPKHKETINKTVPLYHRMSHRGTFPRRPNIGPFQNRTSTPQHPYRSPVRRPIPSRVSSTARNKVEPGIISSRQSVLNPNHKPIFTWQGKNGTFSRFPPKHLSQIKPSIKNDNSSKAGVAVDKNASKESNIIFPADIDADAKFNLSLSTVKAPSKSIDRIQPVSGGSGNPTDHILPRVTKRDNSTTRQTIPHHQRVSGVISGRQNASNLNIRPLLILKRKNNTVIRLPSELHTQVNVNSTTIHSPRKESKYETRHKDSKDASKESQIGLPTDTDTNLFSNSTMSTEEAPVGTNETLQAISGGSENAIDHTNKEHNLQRVTTRKHNLSRDHEIPQIATRDHDLRRVTNRDSNATIQMLINQKVEEKSEITGHRGNVPNQNVRSKFIVRRKDGTYVRLHPKLQTQIKPNSTSIHSGLKDTDTKVVKGTKESVTLSTDKHTAESNKLQNVAGGSEVGNDNTLPKVTNRHQDLSRITNRDHHQPRVTNRDQDLPRVTNGDHHQPRVTNRDQDLPRVTNRDHHQPRVTNRDQHLPRVTNRDNSTTMKQDIKESKESTEFTVPAVGVGSEDGTDNISLRITNRNKSTTLQMEPEFNNHSQNGQTPNFTMRRKNGTVFRHTLKSETKPNLHVYPKQSKESSTTRHTIPHNTLNRNPRPNFTQQRKNGTIIRLPPKVFPHLSPNSPTVRDGTTGSKKSTDDRKPGWSTEVPLSTDKATRQTNTTFTTSEVSEDSINHVGVQNVTSKGFIIIWVAPEGRFKSFVIRIIEDNDEEVNEGDGSNHKEGKERKEESEITANVIEVVGRNSSIDGDRKIFTKLLPGSARSYPVTDLTAQTGYSVTLYGTGPGLRSNVHTFIITTGPEPPSHLSFSDITDTSLTVSWRRPKSSVSRFKVTYIHTKEGEPISVTVDSSTTTLSLTKLSPGSTYEVSVISVLGLDESDPVKDFVITLPDPPTDLRAINITDTKALLLWRPALATVDQYIITYHSEEAPGSELSVRVSGNAVEEQLQALKPSTKYNVTIISRLGEQKSSSTHSTFTTASGSPGKGEAPRDLTAKHVTARTAVLSWKPPASAVTSYKLTYFTKGGERKEVTLNPGVTEHKLSGLRPSSMYTALLQGERGGVYTAAISTEFTTGTLRFPYPSDCSQQLMNGQTESGLVEIFPGGNQGQPVMVYCDMETDGGGWTVFQRRTDGKTNFFRNWQAYRKGFGDLEGEFWLGNDFLHNLTTMTPMNMRVDLRSGDESVYAHYSTFSVDTMKKHYMMRVSGYSGTAGDSLRYHDKRPFSTFDRDPQPFITRCAMSYRGGWWYKNCHEANLNGLYNTHTNHQGVIWTAWKGKKFSIPFTEMKLRPASFKAHGQG</sequence>
<dbReference type="InterPro" id="IPR002181">
    <property type="entry name" value="Fibrinogen_a/b/g_C_dom"/>
</dbReference>
<feature type="compositionally biased region" description="Polar residues" evidence="12">
    <location>
        <begin position="1780"/>
        <end position="1794"/>
    </location>
</feature>
<dbReference type="PROSITE" id="PS51406">
    <property type="entry name" value="FIBRINOGEN_C_2"/>
    <property type="match status" value="1"/>
</dbReference>
<dbReference type="SUPFAM" id="SSF56496">
    <property type="entry name" value="Fibrinogen C-terminal domain-like"/>
    <property type="match status" value="1"/>
</dbReference>
<comment type="similarity">
    <text evidence="2">Belongs to the tenascin family.</text>
</comment>
<evidence type="ECO:0000313" key="18">
    <source>
        <dbReference type="RefSeq" id="XP_047015960.2"/>
    </source>
</evidence>
<dbReference type="GeneID" id="108274787"/>
<feature type="region of interest" description="Disordered" evidence="12">
    <location>
        <begin position="1342"/>
        <end position="1397"/>
    </location>
</feature>
<dbReference type="PROSITE" id="PS00514">
    <property type="entry name" value="FIBRINOGEN_C_1"/>
    <property type="match status" value="1"/>
</dbReference>
<feature type="region of interest" description="Disordered" evidence="12">
    <location>
        <begin position="2127"/>
        <end position="2148"/>
    </location>
</feature>
<evidence type="ECO:0000256" key="7">
    <source>
        <dbReference type="ARBA" id="ARBA00022737"/>
    </source>
</evidence>
<name>A0A979F855_ICTPU</name>
<evidence type="ECO:0000259" key="15">
    <source>
        <dbReference type="PROSITE" id="PS50853"/>
    </source>
</evidence>
<dbReference type="InterPro" id="IPR000742">
    <property type="entry name" value="EGF"/>
</dbReference>
<keyword evidence="4" id="KW-0272">Extracellular matrix</keyword>
<feature type="compositionally biased region" description="Low complexity" evidence="12">
    <location>
        <begin position="1020"/>
        <end position="1034"/>
    </location>
</feature>
<evidence type="ECO:0000256" key="2">
    <source>
        <dbReference type="ARBA" id="ARBA00008673"/>
    </source>
</evidence>
<accession>A0A979F855</accession>
<feature type="compositionally biased region" description="Low complexity" evidence="12">
    <location>
        <begin position="1150"/>
        <end position="1165"/>
    </location>
</feature>
<feature type="signal peptide" evidence="13">
    <location>
        <begin position="1"/>
        <end position="18"/>
    </location>
</feature>
<evidence type="ECO:0000256" key="6">
    <source>
        <dbReference type="ARBA" id="ARBA00022729"/>
    </source>
</evidence>
<feature type="region of interest" description="Disordered" evidence="12">
    <location>
        <begin position="1733"/>
        <end position="1818"/>
    </location>
</feature>
<feature type="disulfide bond" evidence="10">
    <location>
        <begin position="161"/>
        <end position="171"/>
    </location>
</feature>
<feature type="domain" description="Fibronectin type-III" evidence="15">
    <location>
        <begin position="1961"/>
        <end position="2050"/>
    </location>
</feature>
<dbReference type="PROSITE" id="PS00022">
    <property type="entry name" value="EGF_1"/>
    <property type="match status" value="7"/>
</dbReference>
<feature type="coiled-coil region" evidence="11">
    <location>
        <begin position="81"/>
        <end position="108"/>
    </location>
</feature>
<feature type="domain" description="Fibrinogen C-terminal" evidence="16">
    <location>
        <begin position="2232"/>
        <end position="2447"/>
    </location>
</feature>
<evidence type="ECO:0000256" key="9">
    <source>
        <dbReference type="ARBA" id="ARBA00023180"/>
    </source>
</evidence>
<feature type="domain" description="Fibronectin type-III" evidence="15">
    <location>
        <begin position="2051"/>
        <end position="2139"/>
    </location>
</feature>
<keyword evidence="6 13" id="KW-0732">Signal</keyword>
<dbReference type="SUPFAM" id="SSF49265">
    <property type="entry name" value="Fibronectin type III"/>
    <property type="match status" value="4"/>
</dbReference>
<feature type="region of interest" description="Disordered" evidence="12">
    <location>
        <begin position="1064"/>
        <end position="1087"/>
    </location>
</feature>
<dbReference type="InterPro" id="IPR003961">
    <property type="entry name" value="FN3_dom"/>
</dbReference>
<feature type="region of interest" description="Disordered" evidence="12">
    <location>
        <begin position="1534"/>
        <end position="1658"/>
    </location>
</feature>
<feature type="chain" id="PRO_5039937101" evidence="13">
    <location>
        <begin position="19"/>
        <end position="2454"/>
    </location>
</feature>
<feature type="compositionally biased region" description="Basic and acidic residues" evidence="12">
    <location>
        <begin position="1649"/>
        <end position="1658"/>
    </location>
</feature>
<dbReference type="Gene3D" id="3.90.215.10">
    <property type="entry name" value="Gamma Fibrinogen, chain A, domain 1"/>
    <property type="match status" value="1"/>
</dbReference>
<evidence type="ECO:0000256" key="11">
    <source>
        <dbReference type="SAM" id="Coils"/>
    </source>
</evidence>
<dbReference type="SMART" id="SM00286">
    <property type="entry name" value="PTI"/>
    <property type="match status" value="12"/>
</dbReference>
<organism evidence="17 18">
    <name type="scientific">Ictalurus punctatus</name>
    <name type="common">Channel catfish</name>
    <name type="synonym">Silurus punctatus</name>
    <dbReference type="NCBI Taxonomy" id="7998"/>
    <lineage>
        <taxon>Eukaryota</taxon>
        <taxon>Metazoa</taxon>
        <taxon>Chordata</taxon>
        <taxon>Craniata</taxon>
        <taxon>Vertebrata</taxon>
        <taxon>Euteleostomi</taxon>
        <taxon>Actinopterygii</taxon>
        <taxon>Neopterygii</taxon>
        <taxon>Teleostei</taxon>
        <taxon>Ostariophysi</taxon>
        <taxon>Siluriformes</taxon>
        <taxon>Ictaluridae</taxon>
        <taxon>Ictalurus</taxon>
    </lineage>
</organism>
<feature type="region of interest" description="Disordered" evidence="12">
    <location>
        <begin position="1264"/>
        <end position="1301"/>
    </location>
</feature>
<dbReference type="CDD" id="cd00054">
    <property type="entry name" value="EGF_CA"/>
    <property type="match status" value="2"/>
</dbReference>
<reference evidence="17" key="1">
    <citation type="journal article" date="2016" name="Nat. Commun.">
        <title>The channel catfish genome sequence provides insights into the evolution of scale formation in teleosts.</title>
        <authorList>
            <person name="Liu Z."/>
            <person name="Liu S."/>
            <person name="Yao J."/>
            <person name="Bao L."/>
            <person name="Zhang J."/>
            <person name="Li Y."/>
            <person name="Jiang C."/>
            <person name="Sun L."/>
            <person name="Wang R."/>
            <person name="Zhang Y."/>
            <person name="Zhou T."/>
            <person name="Zeng Q."/>
            <person name="Fu Q."/>
            <person name="Gao S."/>
            <person name="Li N."/>
            <person name="Koren S."/>
            <person name="Jiang Y."/>
            <person name="Zimin A."/>
            <person name="Xu P."/>
            <person name="Phillippy A.M."/>
            <person name="Geng X."/>
            <person name="Song L."/>
            <person name="Sun F."/>
            <person name="Li C."/>
            <person name="Wang X."/>
            <person name="Chen A."/>
            <person name="Jin Y."/>
            <person name="Yuan Z."/>
            <person name="Yang Y."/>
            <person name="Tan S."/>
            <person name="Peatman E."/>
            <person name="Lu J."/>
            <person name="Qin Z."/>
            <person name="Dunham R."/>
            <person name="Li Z."/>
            <person name="Sonstegard T."/>
            <person name="Feng J."/>
            <person name="Danzmann R.G."/>
            <person name="Schroeder S."/>
            <person name="Scheffler B."/>
            <person name="Duke M.V."/>
            <person name="Ballard L."/>
            <person name="Kucuktas H."/>
            <person name="Kaltenboeck L."/>
            <person name="Liu H."/>
            <person name="Armbruster J."/>
            <person name="Xie Y."/>
            <person name="Kirby M.L."/>
            <person name="Tian Y."/>
            <person name="Flanagan M.E."/>
            <person name="Mu W."/>
            <person name="Waldbieser G.C."/>
        </authorList>
    </citation>
    <scope>NUCLEOTIDE SEQUENCE [LARGE SCALE GENOMIC DNA]</scope>
    <source>
        <strain evidence="17">SDA103</strain>
    </source>
</reference>
<evidence type="ECO:0000259" key="16">
    <source>
        <dbReference type="PROSITE" id="PS51406"/>
    </source>
</evidence>
<keyword evidence="3" id="KW-0964">Secreted</keyword>
<keyword evidence="7" id="KW-0677">Repeat</keyword>
<gene>
    <name evidence="18" type="primary">LOC108274787</name>
</gene>
<feature type="disulfide bond" evidence="10">
    <location>
        <begin position="178"/>
        <end position="187"/>
    </location>
</feature>
<feature type="region of interest" description="Disordered" evidence="12">
    <location>
        <begin position="1127"/>
        <end position="1169"/>
    </location>
</feature>
<dbReference type="NCBIfam" id="NF040941">
    <property type="entry name" value="GGGWT_bact"/>
    <property type="match status" value="1"/>
</dbReference>
<feature type="domain" description="Fibronectin type-III" evidence="15">
    <location>
        <begin position="701"/>
        <end position="790"/>
    </location>
</feature>
<dbReference type="Pfam" id="PF25024">
    <property type="entry name" value="EGF_TEN"/>
    <property type="match status" value="1"/>
</dbReference>
<evidence type="ECO:0000256" key="12">
    <source>
        <dbReference type="SAM" id="MobiDB-lite"/>
    </source>
</evidence>
<dbReference type="InterPro" id="IPR050969">
    <property type="entry name" value="Dev_Signal_Modulators"/>
</dbReference>
<dbReference type="PANTHER" id="PTHR14949">
    <property type="entry name" value="EGF-LIKE-DOMAIN, MULTIPLE 7, 8"/>
    <property type="match status" value="1"/>
</dbReference>
<feature type="domain" description="Fibronectin type-III" evidence="15">
    <location>
        <begin position="791"/>
        <end position="882"/>
    </location>
</feature>
<dbReference type="Proteomes" id="UP000221080">
    <property type="component" value="Chromosome 14"/>
</dbReference>
<dbReference type="CDD" id="cd00087">
    <property type="entry name" value="FReD"/>
    <property type="match status" value="1"/>
</dbReference>
<dbReference type="CDD" id="cd00063">
    <property type="entry name" value="FN3"/>
    <property type="match status" value="5"/>
</dbReference>
<feature type="compositionally biased region" description="Polar residues" evidence="12">
    <location>
        <begin position="1009"/>
        <end position="1019"/>
    </location>
</feature>
<keyword evidence="8 10" id="KW-1015">Disulfide bond</keyword>
<keyword evidence="5 10" id="KW-0245">EGF-like domain</keyword>
<dbReference type="FunFam" id="3.90.215.10:FF:000001">
    <property type="entry name" value="Tenascin isoform 1"/>
    <property type="match status" value="1"/>
</dbReference>
<feature type="compositionally biased region" description="Low complexity" evidence="12">
    <location>
        <begin position="2127"/>
        <end position="2140"/>
    </location>
</feature>
<dbReference type="Gene3D" id="2.10.25.10">
    <property type="entry name" value="Laminin"/>
    <property type="match status" value="18"/>
</dbReference>
<dbReference type="RefSeq" id="XP_047015960.2">
    <property type="nucleotide sequence ID" value="XM_047160004.2"/>
</dbReference>
<feature type="compositionally biased region" description="Basic and acidic residues" evidence="12">
    <location>
        <begin position="1351"/>
        <end position="1369"/>
    </location>
</feature>
<feature type="compositionally biased region" description="Basic and acidic residues" evidence="12">
    <location>
        <begin position="1877"/>
        <end position="1890"/>
    </location>
</feature>
<dbReference type="Pfam" id="PF00041">
    <property type="entry name" value="fn3"/>
    <property type="match status" value="5"/>
</dbReference>
<proteinExistence type="inferred from homology"/>
<evidence type="ECO:0000313" key="17">
    <source>
        <dbReference type="Proteomes" id="UP000221080"/>
    </source>
</evidence>
<evidence type="ECO:0000259" key="14">
    <source>
        <dbReference type="PROSITE" id="PS50026"/>
    </source>
</evidence>
<evidence type="ECO:0000256" key="8">
    <source>
        <dbReference type="ARBA" id="ARBA00023157"/>
    </source>
</evidence>
<evidence type="ECO:0000256" key="5">
    <source>
        <dbReference type="ARBA" id="ARBA00022536"/>
    </source>
</evidence>
<dbReference type="KEGG" id="ipu:108274787"/>
<dbReference type="PROSITE" id="PS01186">
    <property type="entry name" value="EGF_2"/>
    <property type="match status" value="7"/>
</dbReference>
<feature type="region of interest" description="Disordered" evidence="12">
    <location>
        <begin position="821"/>
        <end position="847"/>
    </location>
</feature>
<dbReference type="InterPro" id="IPR014716">
    <property type="entry name" value="Fibrinogen_a/b/g_C_1"/>
</dbReference>
<feature type="region of interest" description="Disordered" evidence="12">
    <location>
        <begin position="1871"/>
        <end position="1890"/>
    </location>
</feature>
<dbReference type="Pfam" id="PF23106">
    <property type="entry name" value="EGF_Teneurin"/>
    <property type="match status" value="10"/>
</dbReference>
<comment type="subcellular location">
    <subcellularLocation>
        <location evidence="1">Secreted</location>
        <location evidence="1">Extracellular space</location>
        <location evidence="1">Extracellular matrix</location>
    </subcellularLocation>
</comment>
<dbReference type="PANTHER" id="PTHR14949:SF56">
    <property type="entry name" value="EGF-LIKE-DOMAIN, MULTIPLE 7"/>
    <property type="match status" value="1"/>
</dbReference>
<evidence type="ECO:0000256" key="3">
    <source>
        <dbReference type="ARBA" id="ARBA00022525"/>
    </source>
</evidence>
<evidence type="ECO:0000256" key="10">
    <source>
        <dbReference type="PROSITE-ProRule" id="PRU00076"/>
    </source>
</evidence>
<dbReference type="SMART" id="SM00186">
    <property type="entry name" value="FBG"/>
    <property type="match status" value="1"/>
</dbReference>
<dbReference type="InterPro" id="IPR036116">
    <property type="entry name" value="FN3_sf"/>
</dbReference>
<dbReference type="InterPro" id="IPR036056">
    <property type="entry name" value="Fibrinogen-like_C"/>
</dbReference>
<keyword evidence="17" id="KW-1185">Reference proteome</keyword>
<evidence type="ECO:0000256" key="1">
    <source>
        <dbReference type="ARBA" id="ARBA00004498"/>
    </source>
</evidence>
<dbReference type="FunFam" id="2.10.25.10:FF:000001">
    <property type="entry name" value="Tenascin C"/>
    <property type="match status" value="18"/>
</dbReference>
<dbReference type="Pfam" id="PF00147">
    <property type="entry name" value="Fibrinogen_C"/>
    <property type="match status" value="1"/>
</dbReference>
<feature type="compositionally biased region" description="Polar residues" evidence="12">
    <location>
        <begin position="1378"/>
        <end position="1391"/>
    </location>
</feature>
<feature type="compositionally biased region" description="Polar residues" evidence="12">
    <location>
        <begin position="821"/>
        <end position="830"/>
    </location>
</feature>
<evidence type="ECO:0000256" key="13">
    <source>
        <dbReference type="SAM" id="SignalP"/>
    </source>
</evidence>